<gene>
    <name evidence="1" type="ORF">GCM10009720_14220</name>
</gene>
<dbReference type="EMBL" id="BAAAMN010000022">
    <property type="protein sequence ID" value="GAA2034741.1"/>
    <property type="molecule type" value="Genomic_DNA"/>
</dbReference>
<reference evidence="1 2" key="1">
    <citation type="journal article" date="2019" name="Int. J. Syst. Evol. Microbiol.">
        <title>The Global Catalogue of Microorganisms (GCM) 10K type strain sequencing project: providing services to taxonomists for standard genome sequencing and annotation.</title>
        <authorList>
            <consortium name="The Broad Institute Genomics Platform"/>
            <consortium name="The Broad Institute Genome Sequencing Center for Infectious Disease"/>
            <person name="Wu L."/>
            <person name="Ma J."/>
        </authorList>
    </citation>
    <scope>NUCLEOTIDE SEQUENCE [LARGE SCALE GENOMIC DNA]</scope>
    <source>
        <strain evidence="1 2">JCM 13595</strain>
    </source>
</reference>
<organism evidence="1 2">
    <name type="scientific">Yaniella flava</name>
    <dbReference type="NCBI Taxonomy" id="287930"/>
    <lineage>
        <taxon>Bacteria</taxon>
        <taxon>Bacillati</taxon>
        <taxon>Actinomycetota</taxon>
        <taxon>Actinomycetes</taxon>
        <taxon>Micrococcales</taxon>
        <taxon>Micrococcaceae</taxon>
        <taxon>Yaniella</taxon>
    </lineage>
</organism>
<protein>
    <recommendedName>
        <fullName evidence="3">Secreted protein</fullName>
    </recommendedName>
</protein>
<comment type="caution">
    <text evidence="1">The sequence shown here is derived from an EMBL/GenBank/DDBJ whole genome shotgun (WGS) entry which is preliminary data.</text>
</comment>
<proteinExistence type="predicted"/>
<accession>A0ABN2UF93</accession>
<sequence>MNSMIRVLPIIPLVAARKWAPILHDMVCGSNVPRETKTEATNSSVLMIELPTILVRHNIRSDMSRSVILQ</sequence>
<dbReference type="Proteomes" id="UP001501461">
    <property type="component" value="Unassembled WGS sequence"/>
</dbReference>
<evidence type="ECO:0008006" key="3">
    <source>
        <dbReference type="Google" id="ProtNLM"/>
    </source>
</evidence>
<evidence type="ECO:0000313" key="1">
    <source>
        <dbReference type="EMBL" id="GAA2034741.1"/>
    </source>
</evidence>
<name>A0ABN2UF93_9MICC</name>
<keyword evidence="2" id="KW-1185">Reference proteome</keyword>
<evidence type="ECO:0000313" key="2">
    <source>
        <dbReference type="Proteomes" id="UP001501461"/>
    </source>
</evidence>